<dbReference type="PANTHER" id="PTHR42695">
    <property type="entry name" value="GLUTAMINE AMIDOTRANSFERASE YLR126C-RELATED"/>
    <property type="match status" value="1"/>
</dbReference>
<proteinExistence type="predicted"/>
<comment type="caution">
    <text evidence="2">The sequence shown here is derived from an EMBL/GenBank/DDBJ whole genome shotgun (WGS) entry which is preliminary data.</text>
</comment>
<name>A0A9D7HUA2_9PROT</name>
<dbReference type="PROSITE" id="PS51273">
    <property type="entry name" value="GATASE_TYPE_1"/>
    <property type="match status" value="1"/>
</dbReference>
<dbReference type="FunFam" id="3.40.50.880:FF:000033">
    <property type="entry name" value="Glutamine amidotransferase class-I"/>
    <property type="match status" value="1"/>
</dbReference>
<sequence length="230" mass="25224">MKVHVLQHVPFEGVGSIGPWLAMQGATVGYTRFYESSVLPPTTTLDLVIAMGGPMSVNDETSLPWLKSEKQFIREAIRQGLPVVGICLGAQLIASALGARVYAGHHKEIGWFDIEACSPTADCFQLPSRETVFHWHGETFDLPQGAVRLARSAACENQAFQFGPNVIGLQFHLETTRESVDTMVANCRDDLVDGHYVQPEAALRGISDAALARINSLMTQVLSYVVRSRR</sequence>
<gene>
    <name evidence="2" type="ORF">IPH26_11235</name>
</gene>
<dbReference type="CDD" id="cd01741">
    <property type="entry name" value="GATase1_1"/>
    <property type="match status" value="1"/>
</dbReference>
<dbReference type="GO" id="GO:0005829">
    <property type="term" value="C:cytosol"/>
    <property type="evidence" value="ECO:0007669"/>
    <property type="project" value="TreeGrafter"/>
</dbReference>
<protein>
    <submittedName>
        <fullName evidence="2">Gamma-glutamyl-gamma-aminobutyrate hydrolase family protein</fullName>
    </submittedName>
</protein>
<dbReference type="Gene3D" id="3.40.50.880">
    <property type="match status" value="1"/>
</dbReference>
<organism evidence="2 3">
    <name type="scientific">Candidatus Methylophosphatis roskildensis</name>
    <dbReference type="NCBI Taxonomy" id="2899263"/>
    <lineage>
        <taxon>Bacteria</taxon>
        <taxon>Pseudomonadati</taxon>
        <taxon>Pseudomonadota</taxon>
        <taxon>Betaproteobacteria</taxon>
        <taxon>Nitrosomonadales</taxon>
        <taxon>Sterolibacteriaceae</taxon>
        <taxon>Candidatus Methylophosphatis</taxon>
    </lineage>
</organism>
<dbReference type="SUPFAM" id="SSF52317">
    <property type="entry name" value="Class I glutamine amidotransferase-like"/>
    <property type="match status" value="1"/>
</dbReference>
<dbReference type="InterPro" id="IPR044992">
    <property type="entry name" value="ChyE-like"/>
</dbReference>
<accession>A0A9D7HUA2</accession>
<dbReference type="EMBL" id="JADJEV010000003">
    <property type="protein sequence ID" value="MBK6973480.1"/>
    <property type="molecule type" value="Genomic_DNA"/>
</dbReference>
<dbReference type="GO" id="GO:0016787">
    <property type="term" value="F:hydrolase activity"/>
    <property type="evidence" value="ECO:0007669"/>
    <property type="project" value="UniProtKB-KW"/>
</dbReference>
<reference evidence="2" key="1">
    <citation type="submission" date="2020-10" db="EMBL/GenBank/DDBJ databases">
        <title>Connecting structure to function with the recovery of over 1000 high-quality activated sludge metagenome-assembled genomes encoding full-length rRNA genes using long-read sequencing.</title>
        <authorList>
            <person name="Singleton C.M."/>
            <person name="Petriglieri F."/>
            <person name="Kristensen J.M."/>
            <person name="Kirkegaard R.H."/>
            <person name="Michaelsen T.Y."/>
            <person name="Andersen M.H."/>
            <person name="Karst S.M."/>
            <person name="Dueholm M.S."/>
            <person name="Nielsen P.H."/>
            <person name="Albertsen M."/>
        </authorList>
    </citation>
    <scope>NUCLEOTIDE SEQUENCE</scope>
    <source>
        <strain evidence="2">Bjer_18-Q3-R1-45_BAT3C.347</strain>
    </source>
</reference>
<dbReference type="InterPro" id="IPR029062">
    <property type="entry name" value="Class_I_gatase-like"/>
</dbReference>
<dbReference type="Proteomes" id="UP000807785">
    <property type="component" value="Unassembled WGS sequence"/>
</dbReference>
<dbReference type="InterPro" id="IPR017926">
    <property type="entry name" value="GATASE"/>
</dbReference>
<keyword evidence="2" id="KW-0378">Hydrolase</keyword>
<dbReference type="Pfam" id="PF00117">
    <property type="entry name" value="GATase"/>
    <property type="match status" value="1"/>
</dbReference>
<evidence type="ECO:0000313" key="3">
    <source>
        <dbReference type="Proteomes" id="UP000807785"/>
    </source>
</evidence>
<feature type="domain" description="Glutamine amidotransferase" evidence="1">
    <location>
        <begin position="42"/>
        <end position="181"/>
    </location>
</feature>
<evidence type="ECO:0000313" key="2">
    <source>
        <dbReference type="EMBL" id="MBK6973480.1"/>
    </source>
</evidence>
<evidence type="ECO:0000259" key="1">
    <source>
        <dbReference type="Pfam" id="PF00117"/>
    </source>
</evidence>
<dbReference type="AlphaFoldDB" id="A0A9D7HUA2"/>
<dbReference type="PANTHER" id="PTHR42695:SF5">
    <property type="entry name" value="GLUTAMINE AMIDOTRANSFERASE YLR126C-RELATED"/>
    <property type="match status" value="1"/>
</dbReference>